<dbReference type="PANTHER" id="PTHR10434:SF40">
    <property type="entry name" value="1-ACYL-SN-GLYCEROL-3-PHOSPHATE ACYLTRANSFERASE"/>
    <property type="match status" value="1"/>
</dbReference>
<evidence type="ECO:0000256" key="3">
    <source>
        <dbReference type="ARBA" id="ARBA00023315"/>
    </source>
</evidence>
<dbReference type="GO" id="GO:0003841">
    <property type="term" value="F:1-acylglycerol-3-phosphate O-acyltransferase activity"/>
    <property type="evidence" value="ECO:0007669"/>
    <property type="project" value="TreeGrafter"/>
</dbReference>
<dbReference type="SUPFAM" id="SSF69593">
    <property type="entry name" value="Glycerol-3-phosphate (1)-acyltransferase"/>
    <property type="match status" value="1"/>
</dbReference>
<gene>
    <name evidence="6" type="ORF">KIN_34550</name>
</gene>
<protein>
    <submittedName>
        <fullName evidence="6">1-acyl-sn-glycerol-3-phosphate acyltransferase</fullName>
    </submittedName>
</protein>
<evidence type="ECO:0000256" key="4">
    <source>
        <dbReference type="SAM" id="Phobius"/>
    </source>
</evidence>
<organism evidence="6 7">
    <name type="scientific">Litoreibacter roseus</name>
    <dbReference type="NCBI Taxonomy" id="2601869"/>
    <lineage>
        <taxon>Bacteria</taxon>
        <taxon>Pseudomonadati</taxon>
        <taxon>Pseudomonadota</taxon>
        <taxon>Alphaproteobacteria</taxon>
        <taxon>Rhodobacterales</taxon>
        <taxon>Roseobacteraceae</taxon>
        <taxon>Litoreibacter</taxon>
    </lineage>
</organism>
<name>A0A6N6JJ72_9RHOB</name>
<dbReference type="SMART" id="SM00563">
    <property type="entry name" value="PlsC"/>
    <property type="match status" value="1"/>
</dbReference>
<keyword evidence="4" id="KW-0812">Transmembrane</keyword>
<comment type="caution">
    <text evidence="6">The sequence shown here is derived from an EMBL/GenBank/DDBJ whole genome shotgun (WGS) entry which is preliminary data.</text>
</comment>
<sequence>MHLGHALQWIRSIIFVVQMYIAMPIVGLIYMPWAIFSPYGAVAGCHAYARYVRWTARWIVNLKTEVRGTPPTDQVLIAAKHQSFLDIIVIYSEIPHGKFIMKRELLYAPILGQFAYRIGCVPVSRGKRGQAIAKMVADVERGNQLPGQLVIYSQGTRVGPGVKMPYKVGTAVLYEQFGHDCVPVSTNAGVFWPRRGIYRKPGTAVVEFLPTIPAGLPREEFLARLEGEVEAASDALLVEAGFSPPAAPT</sequence>
<keyword evidence="4" id="KW-0472">Membrane</keyword>
<accession>A0A6N6JJ72</accession>
<dbReference type="InterPro" id="IPR002123">
    <property type="entry name" value="Plipid/glycerol_acylTrfase"/>
</dbReference>
<dbReference type="Pfam" id="PF01553">
    <property type="entry name" value="Acyltransferase"/>
    <property type="match status" value="1"/>
</dbReference>
<keyword evidence="3 6" id="KW-0012">Acyltransferase</keyword>
<dbReference type="Proteomes" id="UP000436822">
    <property type="component" value="Unassembled WGS sequence"/>
</dbReference>
<evidence type="ECO:0000259" key="5">
    <source>
        <dbReference type="SMART" id="SM00563"/>
    </source>
</evidence>
<evidence type="ECO:0000256" key="1">
    <source>
        <dbReference type="ARBA" id="ARBA00005189"/>
    </source>
</evidence>
<evidence type="ECO:0000256" key="2">
    <source>
        <dbReference type="ARBA" id="ARBA00022679"/>
    </source>
</evidence>
<reference evidence="6 7" key="1">
    <citation type="submission" date="2019-12" db="EMBL/GenBank/DDBJ databases">
        <title>Litoreibacter badius sp. nov., a novel bacteriochlorophyll a-containing bacterium in the genus Litoreibacter.</title>
        <authorList>
            <person name="Kanamuro M."/>
            <person name="Takabe Y."/>
            <person name="Mori K."/>
            <person name="Takaichi S."/>
            <person name="Hanada S."/>
        </authorList>
    </citation>
    <scope>NUCLEOTIDE SEQUENCE [LARGE SCALE GENOMIC DNA]</scope>
    <source>
        <strain evidence="6 7">K6</strain>
    </source>
</reference>
<evidence type="ECO:0000313" key="6">
    <source>
        <dbReference type="EMBL" id="GFE66381.1"/>
    </source>
</evidence>
<feature type="transmembrane region" description="Helical" evidence="4">
    <location>
        <begin position="12"/>
        <end position="33"/>
    </location>
</feature>
<dbReference type="GO" id="GO:0006654">
    <property type="term" value="P:phosphatidic acid biosynthetic process"/>
    <property type="evidence" value="ECO:0007669"/>
    <property type="project" value="TreeGrafter"/>
</dbReference>
<feature type="domain" description="Phospholipid/glycerol acyltransferase" evidence="5">
    <location>
        <begin position="75"/>
        <end position="189"/>
    </location>
</feature>
<dbReference type="AlphaFoldDB" id="A0A6N6JJ72"/>
<dbReference type="PANTHER" id="PTHR10434">
    <property type="entry name" value="1-ACYL-SN-GLYCEROL-3-PHOSPHATE ACYLTRANSFERASE"/>
    <property type="match status" value="1"/>
</dbReference>
<comment type="pathway">
    <text evidence="1">Lipid metabolism.</text>
</comment>
<keyword evidence="2 6" id="KW-0808">Transferase</keyword>
<proteinExistence type="predicted"/>
<keyword evidence="7" id="KW-1185">Reference proteome</keyword>
<dbReference type="EMBL" id="BLJE01000004">
    <property type="protein sequence ID" value="GFE66381.1"/>
    <property type="molecule type" value="Genomic_DNA"/>
</dbReference>
<keyword evidence="4" id="KW-1133">Transmembrane helix</keyword>
<evidence type="ECO:0000313" key="7">
    <source>
        <dbReference type="Proteomes" id="UP000436822"/>
    </source>
</evidence>
<dbReference type="CDD" id="cd07989">
    <property type="entry name" value="LPLAT_AGPAT-like"/>
    <property type="match status" value="1"/>
</dbReference>